<dbReference type="Proteomes" id="UP000789759">
    <property type="component" value="Unassembled WGS sequence"/>
</dbReference>
<dbReference type="AlphaFoldDB" id="A0A9N9KAK2"/>
<feature type="non-terminal residue" evidence="1">
    <location>
        <position position="1"/>
    </location>
</feature>
<organism evidence="1 2">
    <name type="scientific">Cetraspora pellucida</name>
    <dbReference type="NCBI Taxonomy" id="1433469"/>
    <lineage>
        <taxon>Eukaryota</taxon>
        <taxon>Fungi</taxon>
        <taxon>Fungi incertae sedis</taxon>
        <taxon>Mucoromycota</taxon>
        <taxon>Glomeromycotina</taxon>
        <taxon>Glomeromycetes</taxon>
        <taxon>Diversisporales</taxon>
        <taxon>Gigasporaceae</taxon>
        <taxon>Cetraspora</taxon>
    </lineage>
</organism>
<dbReference type="EMBL" id="CAJVQA010047866">
    <property type="protein sequence ID" value="CAG8819353.1"/>
    <property type="molecule type" value="Genomic_DNA"/>
</dbReference>
<name>A0A9N9KAK2_9GLOM</name>
<accession>A0A9N9KAK2</accession>
<gene>
    <name evidence="1" type="ORF">CPELLU_LOCUS19532</name>
</gene>
<proteinExistence type="predicted"/>
<evidence type="ECO:0000313" key="1">
    <source>
        <dbReference type="EMBL" id="CAG8819353.1"/>
    </source>
</evidence>
<evidence type="ECO:0000313" key="2">
    <source>
        <dbReference type="Proteomes" id="UP000789759"/>
    </source>
</evidence>
<feature type="non-terminal residue" evidence="1">
    <location>
        <position position="40"/>
    </location>
</feature>
<keyword evidence="2" id="KW-1185">Reference proteome</keyword>
<dbReference type="OrthoDB" id="2420210at2759"/>
<protein>
    <submittedName>
        <fullName evidence="1">13673_t:CDS:1</fullName>
    </submittedName>
</protein>
<comment type="caution">
    <text evidence="1">The sequence shown here is derived from an EMBL/GenBank/DDBJ whole genome shotgun (WGS) entry which is preliminary data.</text>
</comment>
<sequence length="40" mass="4623">NHDSSSRQIEHANLINIISRITPILYEYNIVLDISIDDNL</sequence>
<reference evidence="1" key="1">
    <citation type="submission" date="2021-06" db="EMBL/GenBank/DDBJ databases">
        <authorList>
            <person name="Kallberg Y."/>
            <person name="Tangrot J."/>
            <person name="Rosling A."/>
        </authorList>
    </citation>
    <scope>NUCLEOTIDE SEQUENCE</scope>
    <source>
        <strain evidence="1">FL966</strain>
    </source>
</reference>